<feature type="region of interest" description="Disordered" evidence="1">
    <location>
        <begin position="472"/>
        <end position="500"/>
    </location>
</feature>
<feature type="compositionally biased region" description="Polar residues" evidence="1">
    <location>
        <begin position="962"/>
        <end position="979"/>
    </location>
</feature>
<dbReference type="InterPro" id="IPR014799">
    <property type="entry name" value="ASD2_dom"/>
</dbReference>
<keyword evidence="4" id="KW-1185">Reference proteome</keyword>
<reference evidence="3" key="1">
    <citation type="submission" date="2020-11" db="EMBL/GenBank/DDBJ databases">
        <authorList>
            <person name="Tran Van P."/>
        </authorList>
    </citation>
    <scope>NUCLEOTIDE SEQUENCE</scope>
</reference>
<feature type="compositionally biased region" description="Polar residues" evidence="1">
    <location>
        <begin position="882"/>
        <end position="894"/>
    </location>
</feature>
<name>A0A7R9KNK4_9ACAR</name>
<proteinExistence type="predicted"/>
<dbReference type="EMBL" id="OC858155">
    <property type="protein sequence ID" value="CAD7626110.1"/>
    <property type="molecule type" value="Genomic_DNA"/>
</dbReference>
<feature type="compositionally biased region" description="Polar residues" evidence="1">
    <location>
        <begin position="862"/>
        <end position="873"/>
    </location>
</feature>
<sequence length="1268" mass="141653">MSRSLWPLLQCLDDSFYSSGCKKSVFTTLKPYVFDYYYDYDTVCPEAYGHSFIYKLIFNIMAILVVIDSNNSSTRRHLKSSLASNACNASNAPNISAYESETHKSGRVRSEERDESHAITTTANTIAGPKGLSQDSPEWHKTDKDFAFNYQQSQQPFDARESRESIQNRIQKYYKQQYFHDSDVNLRHSSTQHLSWIAPNGNEIEIEVDRIYENMRDISTALTNAQQRHQNRRNSSANCNNLYVNNGSNLSDNNNVVNNNNRKLTKDSGYESASASIPNWGPINANANNANTVSNSYFHSRSDSNTSSISNGGLSPRTAAIPTKSAYHYCDQWSAAKSTSNLALQVHISGSRRSSLSGSAHPYPEPTANTAKSVLPAKSVPGNLDRDSDDNIVKKRSHNRNNPTPSSVYSLLASKSGLDFAPVLKSNRKSCGPSFADNSIVTKYNERVFSKNNESNGSQFWKMRDRNMMTTYGTDRYDTDDSPPPTPPVRDSSLSSNRKLKCELPVNETQNKLRDDSSGKDCHYYKNNNSPFYMKSYSESRGVSHIGCSKSLINLRSKFDESSDLKQFSQTYPLLPETEFNDKSSQMQESWSCDQSVTSGVTSLVTTSDYFTASSSVITHSPSLSSLSTTATNTTTASYNNSRNSIASTGSSSQIAKSSKVVQPKRESASVLYVEKSGSGSPSNTSHSLKSEVPPPPPPKLNLGDFHDKDSPIRRSTTMAPIVSTSRTVETSKSHRASDPEIKAIQKRALYQFYLKQKQKEKQEISNKLNNINNGSVVSSNSSLTASAVEDNSQISSRKVQLVVHENIYENSGTAHSMSTQTPPLPSPPLPPPPQQTVADIEFDGEFPLPPPPTAHECEPKSATTLSHSQSHNIDICDPYVSPNSKSYQRSTSSPKDESLPAQRSADVWHKSEMVSQTSEPLRRHSGASAKDVTTHEKKPSLETCEPMYENSVSVPINQTTATRELQEQQQQSGTNKSIESVEPDSVVPWAYSKLWPNEKCVKTGFYECDSSFISSPIVAANAFIGETGVAPTNEELLTNKSDIISRLSRKLDVLRSEEMALTQDVDSNEILGQHVRTKLKSLGITDQESEKINLHCEEIEKVTRLLLSISSRLQFIETQIHERSRQKCLANESQCKHNSMENSMAFESTLQTQTFTQNDLQQIRDKQSKQNAFSSNNLFDEIQSLVCKRQKLLDQLEEALQLRVCIDDRNQSIEKKIIKKYFKDNYENLNEFLEFIKLKSKLIVNIREVKDRILMGEKHLCALRASS</sequence>
<feature type="compositionally biased region" description="Basic and acidic residues" evidence="1">
    <location>
        <begin position="100"/>
        <end position="117"/>
    </location>
</feature>
<feature type="compositionally biased region" description="Basic and acidic residues" evidence="1">
    <location>
        <begin position="384"/>
        <end position="393"/>
    </location>
</feature>
<feature type="compositionally biased region" description="Low complexity" evidence="1">
    <location>
        <begin position="622"/>
        <end position="645"/>
    </location>
</feature>
<dbReference type="OrthoDB" id="10063560at2759"/>
<feature type="domain" description="ASD2" evidence="2">
    <location>
        <begin position="1027"/>
        <end position="1127"/>
    </location>
</feature>
<evidence type="ECO:0000259" key="2">
    <source>
        <dbReference type="Pfam" id="PF08687"/>
    </source>
</evidence>
<feature type="region of interest" description="Disordered" evidence="1">
    <location>
        <begin position="962"/>
        <end position="982"/>
    </location>
</feature>
<dbReference type="EMBL" id="CAJPIZ010003580">
    <property type="protein sequence ID" value="CAG2106540.1"/>
    <property type="molecule type" value="Genomic_DNA"/>
</dbReference>
<organism evidence="3">
    <name type="scientific">Medioppia subpectinata</name>
    <dbReference type="NCBI Taxonomy" id="1979941"/>
    <lineage>
        <taxon>Eukaryota</taxon>
        <taxon>Metazoa</taxon>
        <taxon>Ecdysozoa</taxon>
        <taxon>Arthropoda</taxon>
        <taxon>Chelicerata</taxon>
        <taxon>Arachnida</taxon>
        <taxon>Acari</taxon>
        <taxon>Acariformes</taxon>
        <taxon>Sarcoptiformes</taxon>
        <taxon>Oribatida</taxon>
        <taxon>Brachypylina</taxon>
        <taxon>Oppioidea</taxon>
        <taxon>Oppiidae</taxon>
        <taxon>Medioppia</taxon>
    </lineage>
</organism>
<evidence type="ECO:0000256" key="1">
    <source>
        <dbReference type="SAM" id="MobiDB-lite"/>
    </source>
</evidence>
<feature type="compositionally biased region" description="Low complexity" evidence="1">
    <location>
        <begin position="677"/>
        <end position="688"/>
    </location>
</feature>
<feature type="domain" description="ASD2" evidence="2">
    <location>
        <begin position="1175"/>
        <end position="1266"/>
    </location>
</feature>
<protein>
    <recommendedName>
        <fullName evidence="2">ASD2 domain-containing protein</fullName>
    </recommendedName>
</protein>
<feature type="region of interest" description="Disordered" evidence="1">
    <location>
        <begin position="353"/>
        <end position="407"/>
    </location>
</feature>
<accession>A0A7R9KNK4</accession>
<dbReference type="Proteomes" id="UP000759131">
    <property type="component" value="Unassembled WGS sequence"/>
</dbReference>
<gene>
    <name evidence="3" type="ORF">OSB1V03_LOCUS6543</name>
</gene>
<feature type="compositionally biased region" description="Polar residues" evidence="1">
    <location>
        <begin position="646"/>
        <end position="661"/>
    </location>
</feature>
<feature type="region of interest" description="Disordered" evidence="1">
    <location>
        <begin position="622"/>
        <end position="713"/>
    </location>
</feature>
<dbReference type="AlphaFoldDB" id="A0A7R9KNK4"/>
<feature type="compositionally biased region" description="Pro residues" evidence="1">
    <location>
        <begin position="823"/>
        <end position="835"/>
    </location>
</feature>
<feature type="region of interest" description="Disordered" evidence="1">
    <location>
        <begin position="98"/>
        <end position="135"/>
    </location>
</feature>
<evidence type="ECO:0000313" key="4">
    <source>
        <dbReference type="Proteomes" id="UP000759131"/>
    </source>
</evidence>
<dbReference type="Pfam" id="PF08687">
    <property type="entry name" value="ASD2"/>
    <property type="match status" value="2"/>
</dbReference>
<feature type="region of interest" description="Disordered" evidence="1">
    <location>
        <begin position="814"/>
        <end position="940"/>
    </location>
</feature>
<evidence type="ECO:0000313" key="3">
    <source>
        <dbReference type="EMBL" id="CAD7626110.1"/>
    </source>
</evidence>
<dbReference type="Gene3D" id="6.10.250.3120">
    <property type="match status" value="1"/>
</dbReference>